<sequence length="90" mass="10315">MKIWAKTVLGEKLTRNIIYQCDVVSDEDAFVSALQEICGQMDIPTPISTKVNFNHFVMFNNTKFKARDFVESIDFDLLDIEAVPDKAKKQ</sequence>
<evidence type="ECO:0000313" key="2">
    <source>
        <dbReference type="Proteomes" id="UP000824200"/>
    </source>
</evidence>
<dbReference type="Proteomes" id="UP000824200">
    <property type="component" value="Unassembled WGS sequence"/>
</dbReference>
<name>A0A9D1E450_9BACT</name>
<protein>
    <submittedName>
        <fullName evidence="1">Uncharacterized protein</fullName>
    </submittedName>
</protein>
<reference evidence="1" key="2">
    <citation type="journal article" date="2021" name="PeerJ">
        <title>Extensive microbial diversity within the chicken gut microbiome revealed by metagenomics and culture.</title>
        <authorList>
            <person name="Gilroy R."/>
            <person name="Ravi A."/>
            <person name="Getino M."/>
            <person name="Pursley I."/>
            <person name="Horton D.L."/>
            <person name="Alikhan N.F."/>
            <person name="Baker D."/>
            <person name="Gharbi K."/>
            <person name="Hall N."/>
            <person name="Watson M."/>
            <person name="Adriaenssens E.M."/>
            <person name="Foster-Nyarko E."/>
            <person name="Jarju S."/>
            <person name="Secka A."/>
            <person name="Antonio M."/>
            <person name="Oren A."/>
            <person name="Chaudhuri R.R."/>
            <person name="La Ragione R."/>
            <person name="Hildebrand F."/>
            <person name="Pallen M.J."/>
        </authorList>
    </citation>
    <scope>NUCLEOTIDE SEQUENCE</scope>
    <source>
        <strain evidence="1">CHK121-14286</strain>
    </source>
</reference>
<organism evidence="1 2">
    <name type="scientific">Candidatus Fimimonas gallinarum</name>
    <dbReference type="NCBI Taxonomy" id="2840821"/>
    <lineage>
        <taxon>Bacteria</taxon>
        <taxon>Pseudomonadati</taxon>
        <taxon>Myxococcota</taxon>
        <taxon>Myxococcia</taxon>
        <taxon>Myxococcales</taxon>
        <taxon>Cystobacterineae</taxon>
        <taxon>Myxococcaceae</taxon>
        <taxon>Myxococcaceae incertae sedis</taxon>
        <taxon>Candidatus Fimimonas</taxon>
    </lineage>
</organism>
<comment type="caution">
    <text evidence="1">The sequence shown here is derived from an EMBL/GenBank/DDBJ whole genome shotgun (WGS) entry which is preliminary data.</text>
</comment>
<dbReference type="AlphaFoldDB" id="A0A9D1E450"/>
<dbReference type="EMBL" id="DVHL01000035">
    <property type="protein sequence ID" value="HIR66033.1"/>
    <property type="molecule type" value="Genomic_DNA"/>
</dbReference>
<accession>A0A9D1E450</accession>
<evidence type="ECO:0000313" key="1">
    <source>
        <dbReference type="EMBL" id="HIR66033.1"/>
    </source>
</evidence>
<reference evidence="1" key="1">
    <citation type="submission" date="2020-10" db="EMBL/GenBank/DDBJ databases">
        <authorList>
            <person name="Gilroy R."/>
        </authorList>
    </citation>
    <scope>NUCLEOTIDE SEQUENCE</scope>
    <source>
        <strain evidence="1">CHK121-14286</strain>
    </source>
</reference>
<gene>
    <name evidence="1" type="ORF">IAC95_04055</name>
</gene>
<proteinExistence type="predicted"/>